<feature type="transmembrane region" description="Helical" evidence="1">
    <location>
        <begin position="43"/>
        <end position="68"/>
    </location>
</feature>
<accession>A0A1C3EAS0</accession>
<evidence type="ECO:0000313" key="2">
    <source>
        <dbReference type="EMBL" id="ODA30346.1"/>
    </source>
</evidence>
<keyword evidence="3" id="KW-1185">Reference proteome</keyword>
<dbReference type="STRING" id="1841610.A6X21_00210"/>
<evidence type="ECO:0008006" key="4">
    <source>
        <dbReference type="Google" id="ProtNLM"/>
    </source>
</evidence>
<dbReference type="EMBL" id="LYDR01000110">
    <property type="protein sequence ID" value="ODA30346.1"/>
    <property type="molecule type" value="Genomic_DNA"/>
</dbReference>
<sequence>MIHPFHQFDFRSSPTGAIARCANRISSNSSFPPRRRDSQNRRAGFTVIELLVVIGLILLMISIFAAVFGNTILTARERATQATILKIDGLLQQRLESFNRAVDKALEQGTNNQRYFRQVRADLGISNANTNNYIPAMKVLARKMLLKQTFPQSFSELPSSHPLLTSTAYISANHKVETESSALLYYALTQAQVFGLPPVSPDNFSSNEIRDTDGDGHLEFIDAWGEPLRFYRWPTALVRNTTSGTTATLATASNSNPPLTYPNGTIDRQYGLVLIPDLPASTGTNLDPLGVDPDDGYGRIQSMLVGLSQSDTAFRNNYHQLDTFFTPLIVSAGPGKVLGLQEPHTTTGRLGLPASRDDLLDDISNFNNRR</sequence>
<keyword evidence="1" id="KW-1133">Transmembrane helix</keyword>
<dbReference type="AlphaFoldDB" id="A0A1C3EAS0"/>
<keyword evidence="1" id="KW-0812">Transmembrane</keyword>
<reference evidence="2 3" key="1">
    <citation type="submission" date="2016-05" db="EMBL/GenBank/DDBJ databases">
        <title>Genomic and physiological characterization of Planctopirus sp. isolated from fresh water lake.</title>
        <authorList>
            <person name="Subhash Y."/>
            <person name="Ramana C."/>
        </authorList>
    </citation>
    <scope>NUCLEOTIDE SEQUENCE [LARGE SCALE GENOMIC DNA]</scope>
    <source>
        <strain evidence="2 3">JC280</strain>
    </source>
</reference>
<proteinExistence type="predicted"/>
<gene>
    <name evidence="2" type="ORF">A6X21_00210</name>
</gene>
<organism evidence="2 3">
    <name type="scientific">Planctopirus hydrillae</name>
    <dbReference type="NCBI Taxonomy" id="1841610"/>
    <lineage>
        <taxon>Bacteria</taxon>
        <taxon>Pseudomonadati</taxon>
        <taxon>Planctomycetota</taxon>
        <taxon>Planctomycetia</taxon>
        <taxon>Planctomycetales</taxon>
        <taxon>Planctomycetaceae</taxon>
        <taxon>Planctopirus</taxon>
    </lineage>
</organism>
<protein>
    <recommendedName>
        <fullName evidence="4">Prepilin-type N-terminal cleavage/methylation domain-containing protein</fullName>
    </recommendedName>
</protein>
<dbReference type="OrthoDB" id="253619at2"/>
<comment type="caution">
    <text evidence="2">The sequence shown here is derived from an EMBL/GenBank/DDBJ whole genome shotgun (WGS) entry which is preliminary data.</text>
</comment>
<dbReference type="Proteomes" id="UP000094828">
    <property type="component" value="Unassembled WGS sequence"/>
</dbReference>
<evidence type="ECO:0000256" key="1">
    <source>
        <dbReference type="SAM" id="Phobius"/>
    </source>
</evidence>
<name>A0A1C3EAS0_9PLAN</name>
<dbReference type="RefSeq" id="WP_068848510.1">
    <property type="nucleotide sequence ID" value="NZ_LYDR01000110.1"/>
</dbReference>
<keyword evidence="1" id="KW-0472">Membrane</keyword>
<evidence type="ECO:0000313" key="3">
    <source>
        <dbReference type="Proteomes" id="UP000094828"/>
    </source>
</evidence>